<dbReference type="PANTHER" id="PTHR15682">
    <property type="entry name" value="UNHEALTHY RIBOSOME BIOGENESIS PROTEIN 2 HOMOLOG"/>
    <property type="match status" value="1"/>
</dbReference>
<organism evidence="3 4">
    <name type="scientific">Phialemonium atrogriseum</name>
    <dbReference type="NCBI Taxonomy" id="1093897"/>
    <lineage>
        <taxon>Eukaryota</taxon>
        <taxon>Fungi</taxon>
        <taxon>Dikarya</taxon>
        <taxon>Ascomycota</taxon>
        <taxon>Pezizomycotina</taxon>
        <taxon>Sordariomycetes</taxon>
        <taxon>Sordariomycetidae</taxon>
        <taxon>Cephalothecales</taxon>
        <taxon>Cephalothecaceae</taxon>
        <taxon>Phialemonium</taxon>
    </lineage>
</organism>
<gene>
    <name evidence="3" type="ORF">QBC33DRAFT_488302</name>
</gene>
<dbReference type="GO" id="GO:0042254">
    <property type="term" value="P:ribosome biogenesis"/>
    <property type="evidence" value="ECO:0007669"/>
    <property type="project" value="TreeGrafter"/>
</dbReference>
<protein>
    <submittedName>
        <fullName evidence="3">Urb2/Npa2 family-domain-containing protein</fullName>
    </submittedName>
</protein>
<dbReference type="RefSeq" id="XP_060285424.1">
    <property type="nucleotide sequence ID" value="XM_060425434.1"/>
</dbReference>
<feature type="compositionally biased region" description="Gly residues" evidence="1">
    <location>
        <begin position="1312"/>
        <end position="1326"/>
    </location>
</feature>
<dbReference type="GeneID" id="85308621"/>
<dbReference type="InterPro" id="IPR018849">
    <property type="entry name" value="Urb2/Npa2_C"/>
</dbReference>
<evidence type="ECO:0000256" key="1">
    <source>
        <dbReference type="SAM" id="MobiDB-lite"/>
    </source>
</evidence>
<feature type="region of interest" description="Disordered" evidence="1">
    <location>
        <begin position="1308"/>
        <end position="1331"/>
    </location>
</feature>
<dbReference type="EMBL" id="MU839003">
    <property type="protein sequence ID" value="KAK1769211.1"/>
    <property type="molecule type" value="Genomic_DNA"/>
</dbReference>
<name>A0AAJ0FI32_9PEZI</name>
<proteinExistence type="predicted"/>
<dbReference type="Proteomes" id="UP001244011">
    <property type="component" value="Unassembled WGS sequence"/>
</dbReference>
<feature type="region of interest" description="Disordered" evidence="1">
    <location>
        <begin position="138"/>
        <end position="159"/>
    </location>
</feature>
<dbReference type="PANTHER" id="PTHR15682:SF2">
    <property type="entry name" value="UNHEALTHY RIBOSOME BIOGENESIS PROTEIN 2 HOMOLOG"/>
    <property type="match status" value="1"/>
</dbReference>
<comment type="caution">
    <text evidence="3">The sequence shown here is derived from an EMBL/GenBank/DDBJ whole genome shotgun (WGS) entry which is preliminary data.</text>
</comment>
<evidence type="ECO:0000313" key="4">
    <source>
        <dbReference type="Proteomes" id="UP001244011"/>
    </source>
</evidence>
<keyword evidence="4" id="KW-1185">Reference proteome</keyword>
<dbReference type="GO" id="GO:0005730">
    <property type="term" value="C:nucleolus"/>
    <property type="evidence" value="ECO:0007669"/>
    <property type="project" value="TreeGrafter"/>
</dbReference>
<sequence length="1413" mass="155596">MAHENKPGELALVKAARTLDQGDVETIPDKLDQILKILEVYPGGNFHAAEEVIVRWLLKNMNGSSADAERLRRYPLTWRILSILFSSIPLFSLAKSLADRRFVNVLQAAVKDLSEAEVQSSSSQDGDSSDTVMADAYPDEAEARPSKRKKLDPVSFDPETQRQLPSCLRAAEALFASLRSLLARLDSKPDGTGRDDPMGAEHIKSLFSSYTNNLKDILAPALAICELAMDYTEFSPYTGQDTWISTISNILDLHIKKDGEVLDVASYLSRASLGMLGRLTGTLRDQQLGLALEVQTRWAKDLRRFLTRSLMLPARTAFVNRGTTEAIEIAVQMAAQSDAVSYPVIFDLVISSPRIIGSQSAKRENEAWVQAVFDIIQESLRFSTSEQRPASLQAMMDMVHGREVVLSLQGLRSVCKANALRPDRTHWTLLLRTAEINPDVFIAEERQELLHEVLDRTRGADSLSDEDLETATLFIITLADGFAKARDLAGFVKKWFQYLAFTEPHLEQTTNRYHIWYNKRLNHTVALSLQKSMNIKQISSLLDWLDSQDGLAEVAALALILAAISKEITQVELIDAIGQRLFEMVFSRDRPASLPMDVSVCIWSVTESSIEWGTLEQAELIWARISPELRGVLEKSPLAEDATLHAFRCSAAAWLASYPGGKHEDEAAATACGFLDRLTNGAVHPAGPELNPAAAPYINYLLVESPQLLSLVVERTGKCPGFLLSALSPVPQGISNNQVVSEFLASENNINNRNIMDNFLGQIIATMEGEKEGWSSPVFRTATEYLLAVPLEAITREQREQIMGLLVDQGPRPDSAVSPDISDVKRTTSLMVKIMRRPTFYPNIKFGHLYELAAYLAKLAGVDGRHEIAVLDDCLPLLKELAILTTRQMTSNIEKREREYLLEAASQPPTWFSGRPYHNRIVRMVLLKTLVSALEQPSALKALPDLDIGSLKQIMSAEVRSSVGHFCSTWERGDQQDWDSHLAPLLATLDSADILDQAAISEAVGPSLPCLVDASEQLSLAGYDSHWDLKILLARLFGKEPEKSSATDGRIPRLQRKRSTLDQNGTGAAAGAFDKAKILEFVDTTIQNADEDTKLEYLRTLLAKLDDAPDTTSQLLSAYRIVQRLEGKPHHVCPFLESLLTVVPGPHASPAFAGEFSLSTAHTALCKRLRASRTPAEFVLVAQLLHAILEKPGCMTQWNVELTLSTVSALSSQAATHPVVSARPEAFGWLCRLAQAVVRRHRLRLEGHLHLVVAALQSLLRTLLTHPYASSGGDGAAPAPAPARYPHWEGHARLLARLLTLVCEPSAASVQRGGGGGGGGTGGGGRLDSATDAARRSAGGHMYLVLMLYVRLQLERDVPRAVREALEPAAFSVLDITTPEGRRIMNEAMDASGRVVMKEMYKRYLKFGKWSGV</sequence>
<dbReference type="InterPro" id="IPR052609">
    <property type="entry name" value="Ribosome_Biogenesis_Reg"/>
</dbReference>
<reference evidence="3" key="1">
    <citation type="submission" date="2023-06" db="EMBL/GenBank/DDBJ databases">
        <title>Genome-scale phylogeny and comparative genomics of the fungal order Sordariales.</title>
        <authorList>
            <consortium name="Lawrence Berkeley National Laboratory"/>
            <person name="Hensen N."/>
            <person name="Bonometti L."/>
            <person name="Westerberg I."/>
            <person name="Brannstrom I.O."/>
            <person name="Guillou S."/>
            <person name="Cros-Aarteil S."/>
            <person name="Calhoun S."/>
            <person name="Haridas S."/>
            <person name="Kuo A."/>
            <person name="Mondo S."/>
            <person name="Pangilinan J."/>
            <person name="Riley R."/>
            <person name="Labutti K."/>
            <person name="Andreopoulos B."/>
            <person name="Lipzen A."/>
            <person name="Chen C."/>
            <person name="Yanf M."/>
            <person name="Daum C."/>
            <person name="Ng V."/>
            <person name="Clum A."/>
            <person name="Steindorff A."/>
            <person name="Ohm R."/>
            <person name="Martin F."/>
            <person name="Silar P."/>
            <person name="Natvig D."/>
            <person name="Lalanne C."/>
            <person name="Gautier V."/>
            <person name="Ament-Velasquez S.L."/>
            <person name="Kruys A."/>
            <person name="Hutchinson M.I."/>
            <person name="Powell A.J."/>
            <person name="Barry K."/>
            <person name="Miller A.N."/>
            <person name="Grigoriev I.V."/>
            <person name="Debuchy R."/>
            <person name="Gladieux P."/>
            <person name="Thoren M.H."/>
            <person name="Johannesson H."/>
        </authorList>
    </citation>
    <scope>NUCLEOTIDE SEQUENCE</scope>
    <source>
        <strain evidence="3">8032-3</strain>
    </source>
</reference>
<evidence type="ECO:0000313" key="3">
    <source>
        <dbReference type="EMBL" id="KAK1769211.1"/>
    </source>
</evidence>
<feature type="domain" description="Nucleolar 27S pre-rRNA processing Urb2/Npa2 C-terminal" evidence="2">
    <location>
        <begin position="1181"/>
        <end position="1412"/>
    </location>
</feature>
<evidence type="ECO:0000259" key="2">
    <source>
        <dbReference type="Pfam" id="PF10441"/>
    </source>
</evidence>
<dbReference type="Pfam" id="PF10441">
    <property type="entry name" value="Urb2"/>
    <property type="match status" value="1"/>
</dbReference>
<accession>A0AAJ0FI32</accession>